<accession>A0ABT8KDU8</accession>
<evidence type="ECO:0000256" key="1">
    <source>
        <dbReference type="ARBA" id="ARBA00023295"/>
    </source>
</evidence>
<feature type="domain" description="Fibronectin type-III" evidence="4">
    <location>
        <begin position="1481"/>
        <end position="1573"/>
    </location>
</feature>
<proteinExistence type="predicted"/>
<evidence type="ECO:0000259" key="4">
    <source>
        <dbReference type="PROSITE" id="PS50853"/>
    </source>
</evidence>
<evidence type="ECO:0000313" key="5">
    <source>
        <dbReference type="EMBL" id="MDN4614971.1"/>
    </source>
</evidence>
<feature type="region of interest" description="Disordered" evidence="3">
    <location>
        <begin position="1206"/>
        <end position="1225"/>
    </location>
</feature>
<keyword evidence="2" id="KW-0624">Polysaccharide degradation</keyword>
<keyword evidence="1" id="KW-0378">Hydrolase</keyword>
<reference evidence="5" key="1">
    <citation type="submission" date="2023-06" db="EMBL/GenBank/DDBJ databases">
        <title>MT1 and MT2 Draft Genomes of Novel Species.</title>
        <authorList>
            <person name="Venkateswaran K."/>
        </authorList>
    </citation>
    <scope>NUCLEOTIDE SEQUENCE</scope>
    <source>
        <strain evidence="5">F6_8S_P_1B</strain>
    </source>
</reference>
<dbReference type="Proteomes" id="UP001174208">
    <property type="component" value="Unassembled WGS sequence"/>
</dbReference>
<dbReference type="EMBL" id="JAROCF010000001">
    <property type="protein sequence ID" value="MDN4614971.1"/>
    <property type="molecule type" value="Genomic_DNA"/>
</dbReference>
<dbReference type="RefSeq" id="WP_301209068.1">
    <property type="nucleotide sequence ID" value="NZ_JAROCF010000001.1"/>
</dbReference>
<dbReference type="InterPro" id="IPR020845">
    <property type="entry name" value="AMP-binding_CS"/>
</dbReference>
<feature type="region of interest" description="Disordered" evidence="3">
    <location>
        <begin position="1271"/>
        <end position="1291"/>
    </location>
</feature>
<evidence type="ECO:0000313" key="6">
    <source>
        <dbReference type="Proteomes" id="UP001174208"/>
    </source>
</evidence>
<keyword evidence="6" id="KW-1185">Reference proteome</keyword>
<dbReference type="Gene3D" id="2.60.40.10">
    <property type="entry name" value="Immunoglobulins"/>
    <property type="match status" value="2"/>
</dbReference>
<dbReference type="Pfam" id="PF17963">
    <property type="entry name" value="Big_9"/>
    <property type="match status" value="6"/>
</dbReference>
<dbReference type="SMART" id="SM00060">
    <property type="entry name" value="FN3"/>
    <property type="match status" value="2"/>
</dbReference>
<sequence>MASLSKWVRERKTLAFATALAVVAGVPLTIAVLHKGFPVNAVELDTRDVWVTNGEKLLGGRLNHQIDELDAAVTGSSSDLDVLQDGSSYFLTDLPHGTVDKIDPAYVSLGGRIQIPENSQVGYGDATLSVLSPTGSLWVLDASGRLDFDKATTKPVAKVGTGAKLAVAKSGKTFVVAPKGRRLVTVDHPGASATTAAFAVPGEFQLSAVGDQPIVLDTQGNKLITGSGTTVSLPAKALRVQQPSAEGDRAVVATANSLLSVPLGGGEVTASPAGKTSTGGAKAVSAPVRLGDCSYGAWSGSARYLYACDGKKPIGIDIDRSVKGDDLEFRVNHGVIALNNLRDGNAWVVSSDMRLVQNWAQLKPNDTTIEGDTGEEKPVVQSFADTLAQRTSVNRPPTAADDSYGVRPGRSTILHVLSNDTDPDGDILTITDLAGVPAGQADVQLVEGARAVQFTPKAGLSGTITFRYAISDGRGGTSSAQVDATLRQAAENAPPASTRPSTGQTEVGQSFTYNVLNDWADPDGDDLSLVAATATTEDDVRFKPNGDVTFTSKTGQAGSKEVRVTVSDGRASATGSLIVTVKPTGSLEPVAVPDFGDGFTGRPIVVHPLDNDQTPSGDPLTLVGAALDSGGRAEVTTDTQRGTVTFTANAAGEYYVVYTLGAGAKTTTGLVRFDIAQQGASEAPPIAVTDKAYVRPGEPTSVAVLANDVSPSGRVLAVRSLTIDKGAEDLNVEVLDNAIVKVTAPTVLTGQVQLSYTVSDGVAESTAGITVVPVPPLVQHQPPVAVDDTVTVRAGDVGTVDVLDNDYSPDNAPFELDRELRDAKGAGQGATAFVSGETVRYQAPGTPGQYNVVYGITDKYGQKAQATVTFVVTAAAKAGNKAPQPQPLTVRAFAGSSVPVEVPLDGIDPDGDSVTLSGLASQPTLGRISASDSRSFTYEAYPDSAGTDTFTYTVKDTYGKAATGTITIGVIPRPDQVRPPIAVNDPIQVKPGRTAAVPVLDNDSDPNGYAIAVQKKLLQVDEGLKASVHGKLVLVEAPKTEGSYVVRYQIGNGQGGVASAFIQVTVTNKAKDVPPTAVDHVIEPDEVAKKDSVKVDALAGATNPSGLPDALKVAVTGPNASAASVGDDGTVTVKPGERRFAVAYTVTDPVTQLVGHAFIIVPPKGEATAPPRIRDGLPQQIVTMNGSKSWRLSDIVTVPSGRSLKLSGASGVSATNSSGDSSYGDDQTLTFTAAKDYRGPAAITFTVNDGRESGTDDDRLTKLVLPLTVGDPDQSDVAPTFTSPSEKIEPGEAPLPVDLRASAFHPNPKILSALTFTGGTSSNPKIQAALSGSTLSLSAPLGVQAGETATISVTISSGTHTITGTVNVQVVSSSRPVATQKNPPQTNELQRGKTVTLDGASSDAQWINPFPGKPLTITDAKAQSAPSGVTVTHTGSSITVSAASGAAIGAVNIVYHVQDATKDPKRTASAIGQYRVTVHDVPSKPKAPDNARATDGQATVEIAAPANNGKPIDQYEVSGGPNPVTVNDVGTVTITGLTNGTAYAFAVRAHNADGWSELSPQSASVTPYGTPAKVQNAKASRSDQYAPADVRMSWNALSGSAETGGGSVTYHYRFNGGGWVDTKNTSATAGNQGVGTYSFEVYATNDGSGKAGPHASSNSVQIDKKPDPPPSITLRQGDKEPGYDHSFTYDVTINHFAPNRTFTINYYCNGGKLSSAYSISSDGNGSGHYRGTPNGLHPYCGYTGAYVIVNGVQSDVQDWSP</sequence>
<dbReference type="InterPro" id="IPR036116">
    <property type="entry name" value="FN3_sf"/>
</dbReference>
<dbReference type="InterPro" id="IPR003961">
    <property type="entry name" value="FN3_dom"/>
</dbReference>
<dbReference type="Pfam" id="PF00041">
    <property type="entry name" value="fn3"/>
    <property type="match status" value="1"/>
</dbReference>
<keyword evidence="1" id="KW-0326">Glycosidase</keyword>
<protein>
    <submittedName>
        <fullName evidence="5">Ig-like domain-containing protein</fullName>
    </submittedName>
</protein>
<evidence type="ECO:0000256" key="2">
    <source>
        <dbReference type="ARBA" id="ARBA00023326"/>
    </source>
</evidence>
<dbReference type="PROSITE" id="PS50853">
    <property type="entry name" value="FN3"/>
    <property type="match status" value="1"/>
</dbReference>
<dbReference type="PROSITE" id="PS00455">
    <property type="entry name" value="AMP_BINDING"/>
    <property type="match status" value="1"/>
</dbReference>
<feature type="compositionally biased region" description="Polar residues" evidence="3">
    <location>
        <begin position="1210"/>
        <end position="1225"/>
    </location>
</feature>
<gene>
    <name evidence="5" type="ORF">P5G50_10970</name>
</gene>
<keyword evidence="2" id="KW-0119">Carbohydrate metabolism</keyword>
<dbReference type="Gene3D" id="2.60.40.3440">
    <property type="match status" value="2"/>
</dbReference>
<evidence type="ECO:0000256" key="3">
    <source>
        <dbReference type="SAM" id="MobiDB-lite"/>
    </source>
</evidence>
<name>A0ABT8KDU8_9MICO</name>
<dbReference type="InterPro" id="IPR013783">
    <property type="entry name" value="Ig-like_fold"/>
</dbReference>
<dbReference type="SUPFAM" id="SSF49265">
    <property type="entry name" value="Fibronectin type III"/>
    <property type="match status" value="1"/>
</dbReference>
<comment type="caution">
    <text evidence="5">The sequence shown here is derived from an EMBL/GenBank/DDBJ whole genome shotgun (WGS) entry which is preliminary data.</text>
</comment>
<feature type="region of interest" description="Disordered" evidence="3">
    <location>
        <begin position="1648"/>
        <end position="1683"/>
    </location>
</feature>
<dbReference type="NCBIfam" id="NF012211">
    <property type="entry name" value="tand_rpt_95"/>
    <property type="match status" value="3"/>
</dbReference>
<dbReference type="CDD" id="cd00063">
    <property type="entry name" value="FN3"/>
    <property type="match status" value="1"/>
</dbReference>
<organism evidence="5 6">
    <name type="scientific">Leifsonia williamsii</name>
    <dbReference type="NCBI Taxonomy" id="3035919"/>
    <lineage>
        <taxon>Bacteria</taxon>
        <taxon>Bacillati</taxon>
        <taxon>Actinomycetota</taxon>
        <taxon>Actinomycetes</taxon>
        <taxon>Micrococcales</taxon>
        <taxon>Microbacteriaceae</taxon>
        <taxon>Leifsonia</taxon>
    </lineage>
</organism>